<gene>
    <name evidence="2" type="ORF">VPAL9027_02043</name>
</gene>
<reference evidence="2 3" key="1">
    <citation type="submission" date="2017-02" db="EMBL/GenBank/DDBJ databases">
        <authorList>
            <person name="Peterson S.W."/>
        </authorList>
    </citation>
    <scope>NUCLEOTIDE SEQUENCE [LARGE SCALE GENOMIC DNA]</scope>
    <source>
        <strain evidence="2 3">CECT 9027</strain>
    </source>
</reference>
<protein>
    <submittedName>
        <fullName evidence="2">Uncharacterized protein</fullName>
    </submittedName>
</protein>
<dbReference type="RefSeq" id="WP_077314461.1">
    <property type="nucleotide sequence ID" value="NZ_AP024888.1"/>
</dbReference>
<accession>A0A1R4B583</accession>
<proteinExistence type="predicted"/>
<dbReference type="OrthoDB" id="5986784at2"/>
<sequence>MSQSMQTRLEKIVNMGKWRYTLIDGGLKFGLFTAIIFIVLTKFTNEMSTKDMIMPIIVFPLVMSVSHFIKWHFFRKKLIEIRAKDSQ</sequence>
<feature type="transmembrane region" description="Helical" evidence="1">
    <location>
        <begin position="21"/>
        <end position="40"/>
    </location>
</feature>
<keyword evidence="1" id="KW-0812">Transmembrane</keyword>
<organism evidence="2 3">
    <name type="scientific">Vibrio palustris</name>
    <dbReference type="NCBI Taxonomy" id="1918946"/>
    <lineage>
        <taxon>Bacteria</taxon>
        <taxon>Pseudomonadati</taxon>
        <taxon>Pseudomonadota</taxon>
        <taxon>Gammaproteobacteria</taxon>
        <taxon>Vibrionales</taxon>
        <taxon>Vibrionaceae</taxon>
        <taxon>Vibrio</taxon>
    </lineage>
</organism>
<dbReference type="EMBL" id="FUFT01000005">
    <property type="protein sequence ID" value="SJL84063.1"/>
    <property type="molecule type" value="Genomic_DNA"/>
</dbReference>
<evidence type="ECO:0000313" key="3">
    <source>
        <dbReference type="Proteomes" id="UP000189475"/>
    </source>
</evidence>
<keyword evidence="1" id="KW-0472">Membrane</keyword>
<evidence type="ECO:0000313" key="2">
    <source>
        <dbReference type="EMBL" id="SJL84063.1"/>
    </source>
</evidence>
<dbReference type="AlphaFoldDB" id="A0A1R4B583"/>
<keyword evidence="1" id="KW-1133">Transmembrane helix</keyword>
<keyword evidence="3" id="KW-1185">Reference proteome</keyword>
<dbReference type="Proteomes" id="UP000189475">
    <property type="component" value="Unassembled WGS sequence"/>
</dbReference>
<dbReference type="STRING" id="1918946.VPAL9027_02043"/>
<evidence type="ECO:0000256" key="1">
    <source>
        <dbReference type="SAM" id="Phobius"/>
    </source>
</evidence>
<name>A0A1R4B583_9VIBR</name>
<feature type="transmembrane region" description="Helical" evidence="1">
    <location>
        <begin position="52"/>
        <end position="74"/>
    </location>
</feature>